<evidence type="ECO:0000256" key="6">
    <source>
        <dbReference type="ARBA" id="ARBA00022771"/>
    </source>
</evidence>
<dbReference type="SUPFAM" id="SSF47353">
    <property type="entry name" value="Retrovirus capsid dimerization domain-like"/>
    <property type="match status" value="1"/>
</dbReference>
<dbReference type="Proteomes" id="UP000796761">
    <property type="component" value="Unassembled WGS sequence"/>
</dbReference>
<evidence type="ECO:0000259" key="9">
    <source>
        <dbReference type="PROSITE" id="PS50158"/>
    </source>
</evidence>
<evidence type="ECO:0000256" key="1">
    <source>
        <dbReference type="ARBA" id="ARBA00019628"/>
    </source>
</evidence>
<keyword evidence="3" id="KW-0945">Host-virus interaction</keyword>
<dbReference type="SMART" id="SM00343">
    <property type="entry name" value="ZnF_C2HC"/>
    <property type="match status" value="1"/>
</dbReference>
<dbReference type="GO" id="GO:0008270">
    <property type="term" value="F:zinc ion binding"/>
    <property type="evidence" value="ECO:0007669"/>
    <property type="project" value="UniProtKB-KW"/>
</dbReference>
<dbReference type="OrthoDB" id="9398000at2759"/>
<keyword evidence="6 8" id="KW-0863">Zinc-finger</keyword>
<feature type="domain" description="CCHC-type" evidence="9">
    <location>
        <begin position="166"/>
        <end position="181"/>
    </location>
</feature>
<evidence type="ECO:0000313" key="10">
    <source>
        <dbReference type="EMBL" id="TRZ06379.1"/>
    </source>
</evidence>
<evidence type="ECO:0000256" key="3">
    <source>
        <dbReference type="ARBA" id="ARBA00022581"/>
    </source>
</evidence>
<dbReference type="InterPro" id="IPR050195">
    <property type="entry name" value="Primate_lentivir_Gag_pol-like"/>
</dbReference>
<dbReference type="PANTHER" id="PTHR40389:SF4">
    <property type="match status" value="1"/>
</dbReference>
<protein>
    <recommendedName>
        <fullName evidence="1">Gag polyprotein</fullName>
    </recommendedName>
</protein>
<name>A0A8K1D959_9PASS</name>
<organism evidence="10 11">
    <name type="scientific">Zosterops borbonicus</name>
    <dbReference type="NCBI Taxonomy" id="364589"/>
    <lineage>
        <taxon>Eukaryota</taxon>
        <taxon>Metazoa</taxon>
        <taxon>Chordata</taxon>
        <taxon>Craniata</taxon>
        <taxon>Vertebrata</taxon>
        <taxon>Euteleostomi</taxon>
        <taxon>Archelosauria</taxon>
        <taxon>Archosauria</taxon>
        <taxon>Dinosauria</taxon>
        <taxon>Saurischia</taxon>
        <taxon>Theropoda</taxon>
        <taxon>Coelurosauria</taxon>
        <taxon>Aves</taxon>
        <taxon>Neognathae</taxon>
        <taxon>Neoaves</taxon>
        <taxon>Telluraves</taxon>
        <taxon>Australaves</taxon>
        <taxon>Passeriformes</taxon>
        <taxon>Sylvioidea</taxon>
        <taxon>Zosteropidae</taxon>
        <taxon>Zosterops</taxon>
    </lineage>
</organism>
<keyword evidence="11" id="KW-1185">Reference proteome</keyword>
<proteinExistence type="predicted"/>
<dbReference type="Gene3D" id="1.10.1200.30">
    <property type="match status" value="1"/>
</dbReference>
<dbReference type="PROSITE" id="PS50158">
    <property type="entry name" value="ZF_CCHC"/>
    <property type="match status" value="1"/>
</dbReference>
<comment type="caution">
    <text evidence="10">The sequence shown here is derived from an EMBL/GenBank/DDBJ whole genome shotgun (WGS) entry which is preliminary data.</text>
</comment>
<dbReference type="InterPro" id="IPR001878">
    <property type="entry name" value="Znf_CCHC"/>
</dbReference>
<dbReference type="GO" id="GO:0039702">
    <property type="term" value="P:viral budding via host ESCRT complex"/>
    <property type="evidence" value="ECO:0007669"/>
    <property type="project" value="UniProtKB-KW"/>
</dbReference>
<dbReference type="AlphaFoldDB" id="A0A8K1D959"/>
<dbReference type="InterPro" id="IPR008919">
    <property type="entry name" value="Retrov_capsid_N"/>
</dbReference>
<dbReference type="Gene3D" id="1.10.375.10">
    <property type="entry name" value="Human Immunodeficiency Virus Type 1 Capsid Protein"/>
    <property type="match status" value="1"/>
</dbReference>
<dbReference type="EMBL" id="SWJQ01002572">
    <property type="protein sequence ID" value="TRZ06379.1"/>
    <property type="molecule type" value="Genomic_DNA"/>
</dbReference>
<dbReference type="PANTHER" id="PTHR40389">
    <property type="entry name" value="ENDOGENOUS RETROVIRUS GROUP K MEMBER 24 GAG POLYPROTEIN-RELATED"/>
    <property type="match status" value="1"/>
</dbReference>
<keyword evidence="4" id="KW-1188">Viral release from host cell</keyword>
<accession>A0A8K1D959</accession>
<keyword evidence="4" id="KW-1198">Viral budding</keyword>
<evidence type="ECO:0000256" key="4">
    <source>
        <dbReference type="ARBA" id="ARBA00022637"/>
    </source>
</evidence>
<dbReference type="InterPro" id="IPR045345">
    <property type="entry name" value="Gag_p24_C"/>
</dbReference>
<keyword evidence="7" id="KW-0862">Zinc</keyword>
<reference evidence="10" key="1">
    <citation type="submission" date="2019-04" db="EMBL/GenBank/DDBJ databases">
        <title>Genome assembly of Zosterops borbonicus 15179.</title>
        <authorList>
            <person name="Leroy T."/>
            <person name="Anselmetti Y."/>
            <person name="Tilak M.-K."/>
            <person name="Nabholz B."/>
        </authorList>
    </citation>
    <scope>NUCLEOTIDE SEQUENCE</scope>
    <source>
        <strain evidence="10">HGM_15179</strain>
        <tissue evidence="10">Muscle</tissue>
    </source>
</reference>
<keyword evidence="5" id="KW-0479">Metal-binding</keyword>
<evidence type="ECO:0000256" key="7">
    <source>
        <dbReference type="ARBA" id="ARBA00022833"/>
    </source>
</evidence>
<feature type="non-terminal residue" evidence="10">
    <location>
        <position position="272"/>
    </location>
</feature>
<evidence type="ECO:0000256" key="8">
    <source>
        <dbReference type="PROSITE-ProRule" id="PRU00047"/>
    </source>
</evidence>
<dbReference type="InterPro" id="IPR008916">
    <property type="entry name" value="Retrov_capsid_C"/>
</dbReference>
<evidence type="ECO:0000313" key="11">
    <source>
        <dbReference type="Proteomes" id="UP000796761"/>
    </source>
</evidence>
<dbReference type="GO" id="GO:0003676">
    <property type="term" value="F:nucleic acid binding"/>
    <property type="evidence" value="ECO:0007669"/>
    <property type="project" value="InterPro"/>
</dbReference>
<dbReference type="Pfam" id="PF00607">
    <property type="entry name" value="Gag_p24"/>
    <property type="match status" value="1"/>
</dbReference>
<sequence length="272" mass="30490">HATQALAALTIDQLAGEGVHTDPNGQAALPREALEGIMEAARYAFLKVPDAKTPQQSFINIKQAPQEPYMQFVDRLKQTLERQIDNDQAREVVLLKLSAENANEDFKLLLKTLPPEPEPTLPQMFEPCNRLGTLQHATAVTYHAVGQGIADAFAALKILPGKQSVCFGCGEPRHIKNDCRKTKTLANLDKNHFLANTRKKFLRDNDANLINPLAISSALRCNKLNEISIRLTHEIDIRKSFSRNETMSPDEIREGHREEIRTIKPILDTWTA</sequence>
<keyword evidence="2" id="KW-1187">Viral budding via the host ESCRT complexes</keyword>
<gene>
    <name evidence="10" type="ORF">HGM15179_020728</name>
</gene>
<dbReference type="Pfam" id="PF19317">
    <property type="entry name" value="Gag_p24_C"/>
    <property type="match status" value="1"/>
</dbReference>
<evidence type="ECO:0000256" key="2">
    <source>
        <dbReference type="ARBA" id="ARBA00022462"/>
    </source>
</evidence>
<evidence type="ECO:0000256" key="5">
    <source>
        <dbReference type="ARBA" id="ARBA00022723"/>
    </source>
</evidence>